<evidence type="ECO:0000256" key="1">
    <source>
        <dbReference type="SAM" id="MobiDB-lite"/>
    </source>
</evidence>
<feature type="region of interest" description="Disordered" evidence="1">
    <location>
        <begin position="1"/>
        <end position="27"/>
    </location>
</feature>
<gene>
    <name evidence="2" type="ORF">H257_10506</name>
</gene>
<evidence type="ECO:0000313" key="2">
    <source>
        <dbReference type="EMBL" id="ETV75327.1"/>
    </source>
</evidence>
<dbReference type="AlphaFoldDB" id="W4G6J3"/>
<accession>W4G6J3</accession>
<proteinExistence type="predicted"/>
<dbReference type="RefSeq" id="XP_009835375.1">
    <property type="nucleotide sequence ID" value="XM_009837073.1"/>
</dbReference>
<sequence>MGVQQRGGRRKDERCSRGGFGSGRDRRLQVPLDNVNVFKKPFAMTAHVQKRMVGTQRPWDGLAELLVIQVTPQGFVEEKRVSGGVGCQDSGQAIQGASSEEGKQLRPHILKAVNKRRRHENESTF</sequence>
<reference evidence="2" key="1">
    <citation type="submission" date="2013-12" db="EMBL/GenBank/DDBJ databases">
        <title>The Genome Sequence of Aphanomyces astaci APO3.</title>
        <authorList>
            <consortium name="The Broad Institute Genomics Platform"/>
            <person name="Russ C."/>
            <person name="Tyler B."/>
            <person name="van West P."/>
            <person name="Dieguez-Uribeondo J."/>
            <person name="Young S.K."/>
            <person name="Zeng Q."/>
            <person name="Gargeya S."/>
            <person name="Fitzgerald M."/>
            <person name="Abouelleil A."/>
            <person name="Alvarado L."/>
            <person name="Chapman S.B."/>
            <person name="Gainer-Dewar J."/>
            <person name="Goldberg J."/>
            <person name="Griggs A."/>
            <person name="Gujja S."/>
            <person name="Hansen M."/>
            <person name="Howarth C."/>
            <person name="Imamovic A."/>
            <person name="Ireland A."/>
            <person name="Larimer J."/>
            <person name="McCowan C."/>
            <person name="Murphy C."/>
            <person name="Pearson M."/>
            <person name="Poon T.W."/>
            <person name="Priest M."/>
            <person name="Roberts A."/>
            <person name="Saif S."/>
            <person name="Shea T."/>
            <person name="Sykes S."/>
            <person name="Wortman J."/>
            <person name="Nusbaum C."/>
            <person name="Birren B."/>
        </authorList>
    </citation>
    <scope>NUCLEOTIDE SEQUENCE [LARGE SCALE GENOMIC DNA]</scope>
    <source>
        <strain evidence="2">APO3</strain>
    </source>
</reference>
<feature type="region of interest" description="Disordered" evidence="1">
    <location>
        <begin position="86"/>
        <end position="125"/>
    </location>
</feature>
<dbReference type="EMBL" id="KI913141">
    <property type="protein sequence ID" value="ETV75327.1"/>
    <property type="molecule type" value="Genomic_DNA"/>
</dbReference>
<feature type="compositionally biased region" description="Basic residues" evidence="1">
    <location>
        <begin position="105"/>
        <end position="118"/>
    </location>
</feature>
<feature type="compositionally biased region" description="Polar residues" evidence="1">
    <location>
        <begin position="89"/>
        <end position="98"/>
    </location>
</feature>
<protein>
    <submittedName>
        <fullName evidence="2">Uncharacterized protein</fullName>
    </submittedName>
</protein>
<dbReference type="GeneID" id="20812502"/>
<name>W4G6J3_APHAT</name>
<organism evidence="2">
    <name type="scientific">Aphanomyces astaci</name>
    <name type="common">Crayfish plague agent</name>
    <dbReference type="NCBI Taxonomy" id="112090"/>
    <lineage>
        <taxon>Eukaryota</taxon>
        <taxon>Sar</taxon>
        <taxon>Stramenopiles</taxon>
        <taxon>Oomycota</taxon>
        <taxon>Saprolegniomycetes</taxon>
        <taxon>Saprolegniales</taxon>
        <taxon>Verrucalvaceae</taxon>
        <taxon>Aphanomyces</taxon>
    </lineage>
</organism>
<dbReference type="VEuPathDB" id="FungiDB:H257_10506"/>